<dbReference type="RefSeq" id="WP_343895674.1">
    <property type="nucleotide sequence ID" value="NZ_BAAAFZ010000034.1"/>
</dbReference>
<keyword evidence="5 10" id="KW-0566">Pantothenate biosynthesis</keyword>
<sequence>MRVLVLGAGAIGGYFGGRLLEAGVAEEVAFLVRPGRKAQLDRDGLVIESPAGDFRHRPVRALLAGEAGRGWDMVLLTCKAYDLDDAIEALHPAVGEGTAVLPLLNGISHLERLEAAFGPGRVLGGLTKVATLLTPEGTVRQFAPPQLIEFGELDGRMSPRVLAFQAAFAGTVVQAEAAPDALRRMWEKLVIFGTVATATVLMRGNLGEVAAASGGAAWIERLLRRNAAIAAAHGHPARAEVVEGLYLPYLRGTPHATSSMSRDLEAGRRIEADHVLGFLLEAARRAGVPDELHEAAYIHAKAYEARRDAGRLPGA</sequence>
<dbReference type="InterPro" id="IPR013332">
    <property type="entry name" value="KPR_N"/>
</dbReference>
<feature type="domain" description="Ketopantoate reductase N-terminal" evidence="11">
    <location>
        <begin position="3"/>
        <end position="154"/>
    </location>
</feature>
<keyword evidence="7 10" id="KW-0560">Oxidoreductase</keyword>
<comment type="catalytic activity">
    <reaction evidence="9 10">
        <text>(R)-pantoate + NADP(+) = 2-dehydropantoate + NADPH + H(+)</text>
        <dbReference type="Rhea" id="RHEA:16233"/>
        <dbReference type="ChEBI" id="CHEBI:11561"/>
        <dbReference type="ChEBI" id="CHEBI:15378"/>
        <dbReference type="ChEBI" id="CHEBI:15980"/>
        <dbReference type="ChEBI" id="CHEBI:57783"/>
        <dbReference type="ChEBI" id="CHEBI:58349"/>
        <dbReference type="EC" id="1.1.1.169"/>
    </reaction>
</comment>
<evidence type="ECO:0000256" key="9">
    <source>
        <dbReference type="ARBA" id="ARBA00048793"/>
    </source>
</evidence>
<comment type="caution">
    <text evidence="13">The sequence shown here is derived from an EMBL/GenBank/DDBJ whole genome shotgun (WGS) entry which is preliminary data.</text>
</comment>
<dbReference type="SUPFAM" id="SSF51735">
    <property type="entry name" value="NAD(P)-binding Rossmann-fold domains"/>
    <property type="match status" value="1"/>
</dbReference>
<dbReference type="InterPro" id="IPR013328">
    <property type="entry name" value="6PGD_dom2"/>
</dbReference>
<dbReference type="Pfam" id="PF08546">
    <property type="entry name" value="ApbA_C"/>
    <property type="match status" value="1"/>
</dbReference>
<evidence type="ECO:0000313" key="13">
    <source>
        <dbReference type="EMBL" id="GAA0585972.1"/>
    </source>
</evidence>
<name>A0ABP3QAU3_9PROT</name>
<evidence type="ECO:0000256" key="6">
    <source>
        <dbReference type="ARBA" id="ARBA00022857"/>
    </source>
</evidence>
<accession>A0ABP3QAU3</accession>
<protein>
    <recommendedName>
        <fullName evidence="4 10">2-dehydropantoate 2-reductase</fullName>
        <ecNumber evidence="3 10">1.1.1.169</ecNumber>
    </recommendedName>
    <alternativeName>
        <fullName evidence="8 10">Ketopantoate reductase</fullName>
    </alternativeName>
</protein>
<dbReference type="EMBL" id="BAAAFZ010000034">
    <property type="protein sequence ID" value="GAA0585972.1"/>
    <property type="molecule type" value="Genomic_DNA"/>
</dbReference>
<proteinExistence type="inferred from homology"/>
<dbReference type="InterPro" id="IPR003710">
    <property type="entry name" value="ApbA"/>
</dbReference>
<gene>
    <name evidence="13" type="primary">panE_2</name>
    <name evidence="13" type="ORF">GCM10009416_25370</name>
</gene>
<dbReference type="InterPro" id="IPR036291">
    <property type="entry name" value="NAD(P)-bd_dom_sf"/>
</dbReference>
<dbReference type="Proteomes" id="UP001501588">
    <property type="component" value="Unassembled WGS sequence"/>
</dbReference>
<dbReference type="PANTHER" id="PTHR21708:SF26">
    <property type="entry name" value="2-DEHYDROPANTOATE 2-REDUCTASE"/>
    <property type="match status" value="1"/>
</dbReference>
<evidence type="ECO:0000256" key="5">
    <source>
        <dbReference type="ARBA" id="ARBA00022655"/>
    </source>
</evidence>
<dbReference type="InterPro" id="IPR008927">
    <property type="entry name" value="6-PGluconate_DH-like_C_sf"/>
</dbReference>
<evidence type="ECO:0000256" key="2">
    <source>
        <dbReference type="ARBA" id="ARBA00007870"/>
    </source>
</evidence>
<evidence type="ECO:0000313" key="14">
    <source>
        <dbReference type="Proteomes" id="UP001501588"/>
    </source>
</evidence>
<dbReference type="NCBIfam" id="TIGR00745">
    <property type="entry name" value="apbA_panE"/>
    <property type="match status" value="1"/>
</dbReference>
<comment type="function">
    <text evidence="10">Catalyzes the NADPH-dependent reduction of ketopantoate into pantoic acid.</text>
</comment>
<evidence type="ECO:0000256" key="4">
    <source>
        <dbReference type="ARBA" id="ARBA00019465"/>
    </source>
</evidence>
<evidence type="ECO:0000256" key="8">
    <source>
        <dbReference type="ARBA" id="ARBA00032024"/>
    </source>
</evidence>
<dbReference type="Gene3D" id="1.10.1040.10">
    <property type="entry name" value="N-(1-d-carboxylethyl)-l-norvaline Dehydrogenase, domain 2"/>
    <property type="match status" value="1"/>
</dbReference>
<evidence type="ECO:0000259" key="12">
    <source>
        <dbReference type="Pfam" id="PF08546"/>
    </source>
</evidence>
<feature type="domain" description="Ketopantoate reductase C-terminal" evidence="12">
    <location>
        <begin position="182"/>
        <end position="303"/>
    </location>
</feature>
<reference evidence="14" key="1">
    <citation type="journal article" date="2019" name="Int. J. Syst. Evol. Microbiol.">
        <title>The Global Catalogue of Microorganisms (GCM) 10K type strain sequencing project: providing services to taxonomists for standard genome sequencing and annotation.</title>
        <authorList>
            <consortium name="The Broad Institute Genomics Platform"/>
            <consortium name="The Broad Institute Genome Sequencing Center for Infectious Disease"/>
            <person name="Wu L."/>
            <person name="Ma J."/>
        </authorList>
    </citation>
    <scope>NUCLEOTIDE SEQUENCE [LARGE SCALE GENOMIC DNA]</scope>
    <source>
        <strain evidence="14">JCM 9933</strain>
    </source>
</reference>
<dbReference type="SUPFAM" id="SSF48179">
    <property type="entry name" value="6-phosphogluconate dehydrogenase C-terminal domain-like"/>
    <property type="match status" value="1"/>
</dbReference>
<evidence type="ECO:0000259" key="11">
    <source>
        <dbReference type="Pfam" id="PF02558"/>
    </source>
</evidence>
<dbReference type="Pfam" id="PF02558">
    <property type="entry name" value="ApbA"/>
    <property type="match status" value="1"/>
</dbReference>
<evidence type="ECO:0000256" key="1">
    <source>
        <dbReference type="ARBA" id="ARBA00004994"/>
    </source>
</evidence>
<comment type="similarity">
    <text evidence="2 10">Belongs to the ketopantoate reductase family.</text>
</comment>
<dbReference type="EC" id="1.1.1.169" evidence="3 10"/>
<keyword evidence="14" id="KW-1185">Reference proteome</keyword>
<dbReference type="InterPro" id="IPR051402">
    <property type="entry name" value="KPR-Related"/>
</dbReference>
<keyword evidence="6 10" id="KW-0521">NADP</keyword>
<dbReference type="InterPro" id="IPR013752">
    <property type="entry name" value="KPA_reductase"/>
</dbReference>
<comment type="pathway">
    <text evidence="1 10">Cofactor biosynthesis; (R)-pantothenate biosynthesis; (R)-pantoate from 3-methyl-2-oxobutanoate: step 2/2.</text>
</comment>
<organism evidence="13 14">
    <name type="scientific">Craurococcus roseus</name>
    <dbReference type="NCBI Taxonomy" id="77585"/>
    <lineage>
        <taxon>Bacteria</taxon>
        <taxon>Pseudomonadati</taxon>
        <taxon>Pseudomonadota</taxon>
        <taxon>Alphaproteobacteria</taxon>
        <taxon>Acetobacterales</taxon>
        <taxon>Acetobacteraceae</taxon>
        <taxon>Craurococcus</taxon>
    </lineage>
</organism>
<evidence type="ECO:0000256" key="10">
    <source>
        <dbReference type="RuleBase" id="RU362068"/>
    </source>
</evidence>
<dbReference type="Gene3D" id="3.40.50.720">
    <property type="entry name" value="NAD(P)-binding Rossmann-like Domain"/>
    <property type="match status" value="1"/>
</dbReference>
<evidence type="ECO:0000256" key="7">
    <source>
        <dbReference type="ARBA" id="ARBA00023002"/>
    </source>
</evidence>
<dbReference type="PANTHER" id="PTHR21708">
    <property type="entry name" value="PROBABLE 2-DEHYDROPANTOATE 2-REDUCTASE"/>
    <property type="match status" value="1"/>
</dbReference>
<evidence type="ECO:0000256" key="3">
    <source>
        <dbReference type="ARBA" id="ARBA00013014"/>
    </source>
</evidence>